<evidence type="ECO:0000256" key="15">
    <source>
        <dbReference type="SAM" id="MobiDB-lite"/>
    </source>
</evidence>
<dbReference type="InterPro" id="IPR051334">
    <property type="entry name" value="SRPK"/>
</dbReference>
<dbReference type="GO" id="GO:0005524">
    <property type="term" value="F:ATP binding"/>
    <property type="evidence" value="ECO:0007669"/>
    <property type="project" value="UniProtKB-KW"/>
</dbReference>
<evidence type="ECO:0000256" key="4">
    <source>
        <dbReference type="ARBA" id="ARBA00013948"/>
    </source>
</evidence>
<proteinExistence type="predicted"/>
<evidence type="ECO:0000256" key="5">
    <source>
        <dbReference type="ARBA" id="ARBA00019973"/>
    </source>
</evidence>
<evidence type="ECO:0000256" key="8">
    <source>
        <dbReference type="ARBA" id="ARBA00022741"/>
    </source>
</evidence>
<dbReference type="SMART" id="SM00220">
    <property type="entry name" value="S_TKc"/>
    <property type="match status" value="1"/>
</dbReference>
<dbReference type="InterPro" id="IPR011009">
    <property type="entry name" value="Kinase-like_dom_sf"/>
</dbReference>
<comment type="subunit">
    <text evidence="2">Component of the EKC/KEOPS complex composed of at least BUD32, CGI121, GON7, KAE1 and PCC1; the whole complex dimerizes.</text>
</comment>
<name>A0A6A6Q7Y4_9PEZI</name>
<evidence type="ECO:0000256" key="1">
    <source>
        <dbReference type="ARBA" id="ARBA00003747"/>
    </source>
</evidence>
<comment type="catalytic activity">
    <reaction evidence="14">
        <text>L-seryl-[protein] + ATP = O-phospho-L-seryl-[protein] + ADP + H(+)</text>
        <dbReference type="Rhea" id="RHEA:17989"/>
        <dbReference type="Rhea" id="RHEA-COMP:9863"/>
        <dbReference type="Rhea" id="RHEA-COMP:11604"/>
        <dbReference type="ChEBI" id="CHEBI:15378"/>
        <dbReference type="ChEBI" id="CHEBI:29999"/>
        <dbReference type="ChEBI" id="CHEBI:30616"/>
        <dbReference type="ChEBI" id="CHEBI:83421"/>
        <dbReference type="ChEBI" id="CHEBI:456216"/>
        <dbReference type="EC" id="2.7.11.1"/>
    </reaction>
</comment>
<dbReference type="InterPro" id="IPR008266">
    <property type="entry name" value="Tyr_kinase_AS"/>
</dbReference>
<comment type="catalytic activity">
    <reaction evidence="13">
        <text>L-threonyl-[protein] + ATP = O-phospho-L-threonyl-[protein] + ADP + H(+)</text>
        <dbReference type="Rhea" id="RHEA:46608"/>
        <dbReference type="Rhea" id="RHEA-COMP:11060"/>
        <dbReference type="Rhea" id="RHEA-COMP:11605"/>
        <dbReference type="ChEBI" id="CHEBI:15378"/>
        <dbReference type="ChEBI" id="CHEBI:30013"/>
        <dbReference type="ChEBI" id="CHEBI:30616"/>
        <dbReference type="ChEBI" id="CHEBI:61977"/>
        <dbReference type="ChEBI" id="CHEBI:456216"/>
        <dbReference type="EC" id="2.7.11.1"/>
    </reaction>
</comment>
<dbReference type="Pfam" id="PF00069">
    <property type="entry name" value="Pkinase"/>
    <property type="match status" value="2"/>
</dbReference>
<organism evidence="17 18">
    <name type="scientific">Lophium mytilinum</name>
    <dbReference type="NCBI Taxonomy" id="390894"/>
    <lineage>
        <taxon>Eukaryota</taxon>
        <taxon>Fungi</taxon>
        <taxon>Dikarya</taxon>
        <taxon>Ascomycota</taxon>
        <taxon>Pezizomycotina</taxon>
        <taxon>Dothideomycetes</taxon>
        <taxon>Pleosporomycetidae</taxon>
        <taxon>Mytilinidiales</taxon>
        <taxon>Mytilinidiaceae</taxon>
        <taxon>Lophium</taxon>
    </lineage>
</organism>
<dbReference type="InterPro" id="IPR000719">
    <property type="entry name" value="Prot_kinase_dom"/>
</dbReference>
<feature type="domain" description="Protein kinase" evidence="16">
    <location>
        <begin position="74"/>
        <end position="434"/>
    </location>
</feature>
<dbReference type="PROSITE" id="PS50011">
    <property type="entry name" value="PROTEIN_KINASE_DOM"/>
    <property type="match status" value="1"/>
</dbReference>
<dbReference type="OrthoDB" id="5979581at2759"/>
<evidence type="ECO:0000256" key="13">
    <source>
        <dbReference type="ARBA" id="ARBA00047899"/>
    </source>
</evidence>
<dbReference type="GO" id="GO:0004674">
    <property type="term" value="F:protein serine/threonine kinase activity"/>
    <property type="evidence" value="ECO:0007669"/>
    <property type="project" value="UniProtKB-KW"/>
</dbReference>
<keyword evidence="9 17" id="KW-0418">Kinase</keyword>
<sequence length="436" mass="49138">MDKTEDLAPATPKPEDGSFDMEDSESMMLDDDLPFQDRRYEPNFIDGVEDIEDYCLGGFFPVHLGDRLGDKDRYRVVHKLGSGGLATVWLCRDLETEKYVALKIIIADQSREDGPDLKLSKLGNAGIGELALPLAHFWVEGPNGRHLCLVLPVFGPRVDDIWERFDNPGEALRSIAMQATRGLHFLHSNGLCHGDFRPANILLKISNLDHLSEEQVVEALGKPELKDIRTTTGEDPEPMAPKYTVTPISWAEVDRKYLTNEISIIDFGESFDIASPPKELGTPTAYCSPEVLFDSSPNLASDLWALACTISEIRSGRRLFRDWDGDGEDPKFQMVQLLGKFPEPWWSSWETRENWFDDEGNPFTTERGNLSVGGARTIEGYLAEGLHYKILEEPRDLTIPAEEGRLLADLLGQLLRYDPKERITTAAVLEHSWFKM</sequence>
<dbReference type="SUPFAM" id="SSF56112">
    <property type="entry name" value="Protein kinase-like (PK-like)"/>
    <property type="match status" value="1"/>
</dbReference>
<evidence type="ECO:0000256" key="6">
    <source>
        <dbReference type="ARBA" id="ARBA00022527"/>
    </source>
</evidence>
<evidence type="ECO:0000256" key="14">
    <source>
        <dbReference type="ARBA" id="ARBA00048679"/>
    </source>
</evidence>
<dbReference type="PROSITE" id="PS00109">
    <property type="entry name" value="PROTEIN_KINASE_TYR"/>
    <property type="match status" value="1"/>
</dbReference>
<dbReference type="PANTHER" id="PTHR47634">
    <property type="entry name" value="PROTEIN KINASE DOMAIN-CONTAINING PROTEIN-RELATED"/>
    <property type="match status" value="1"/>
</dbReference>
<evidence type="ECO:0000256" key="12">
    <source>
        <dbReference type="ARBA" id="ARBA00033194"/>
    </source>
</evidence>
<dbReference type="PANTHER" id="PTHR47634:SF9">
    <property type="entry name" value="PROTEIN KINASE DOMAIN-CONTAINING PROTEIN-RELATED"/>
    <property type="match status" value="1"/>
</dbReference>
<evidence type="ECO:0000256" key="9">
    <source>
        <dbReference type="ARBA" id="ARBA00022777"/>
    </source>
</evidence>
<evidence type="ECO:0000256" key="11">
    <source>
        <dbReference type="ARBA" id="ARBA00030980"/>
    </source>
</evidence>
<comment type="function">
    <text evidence="1">Component of the EKC/KEOPS complex that is required for the formation of a threonylcarbamoyl group on adenosine at position 37 (t(6)A37) in tRNAs that read codons beginning with adenine. The complex is probably involved in the transfer of the threonylcarbamoyl moiety of threonylcarbamoyl-AMP (TC-AMP) to the N6 group of A37. BUD32 has ATPase activity in the context of the EKC/KEOPS complex and likely plays a supporting role to the catalytic subunit KAE1. The EKC/KEOPS complex also promotes both telomere uncapping and telomere elongation. The complex is required for efficient recruitment of transcriptional coactivators.</text>
</comment>
<protein>
    <recommendedName>
        <fullName evidence="5">EKC/KEOPS complex subunit BUD32</fullName>
        <ecNumber evidence="3">2.7.11.1</ecNumber>
    </recommendedName>
    <alternativeName>
        <fullName evidence="11 12">Atypical Serine/threonine protein kinase BUD32</fullName>
    </alternativeName>
    <alternativeName>
        <fullName evidence="4">EKC/KEOPS complex subunit bud32</fullName>
    </alternativeName>
</protein>
<accession>A0A6A6Q7Y4</accession>
<dbReference type="EC" id="2.7.11.1" evidence="3"/>
<keyword evidence="7" id="KW-0808">Transferase</keyword>
<keyword evidence="18" id="KW-1185">Reference proteome</keyword>
<dbReference type="GO" id="GO:0050684">
    <property type="term" value="P:regulation of mRNA processing"/>
    <property type="evidence" value="ECO:0007669"/>
    <property type="project" value="TreeGrafter"/>
</dbReference>
<evidence type="ECO:0000256" key="10">
    <source>
        <dbReference type="ARBA" id="ARBA00022840"/>
    </source>
</evidence>
<evidence type="ECO:0000256" key="2">
    <source>
        <dbReference type="ARBA" id="ARBA00011534"/>
    </source>
</evidence>
<dbReference type="EMBL" id="MU004203">
    <property type="protein sequence ID" value="KAF2488402.1"/>
    <property type="molecule type" value="Genomic_DNA"/>
</dbReference>
<keyword evidence="8" id="KW-0547">Nucleotide-binding</keyword>
<dbReference type="Proteomes" id="UP000799750">
    <property type="component" value="Unassembled WGS sequence"/>
</dbReference>
<dbReference type="Gene3D" id="3.30.200.20">
    <property type="entry name" value="Phosphorylase Kinase, domain 1"/>
    <property type="match status" value="1"/>
</dbReference>
<gene>
    <name evidence="17" type="ORF">BU16DRAFT_520520</name>
</gene>
<evidence type="ECO:0000313" key="17">
    <source>
        <dbReference type="EMBL" id="KAF2488402.1"/>
    </source>
</evidence>
<evidence type="ECO:0000256" key="7">
    <source>
        <dbReference type="ARBA" id="ARBA00022679"/>
    </source>
</evidence>
<dbReference type="GO" id="GO:0000245">
    <property type="term" value="P:spliceosomal complex assembly"/>
    <property type="evidence" value="ECO:0007669"/>
    <property type="project" value="TreeGrafter"/>
</dbReference>
<keyword evidence="6" id="KW-0723">Serine/threonine-protein kinase</keyword>
<evidence type="ECO:0000256" key="3">
    <source>
        <dbReference type="ARBA" id="ARBA00012513"/>
    </source>
</evidence>
<reference evidence="17" key="1">
    <citation type="journal article" date="2020" name="Stud. Mycol.">
        <title>101 Dothideomycetes genomes: a test case for predicting lifestyles and emergence of pathogens.</title>
        <authorList>
            <person name="Haridas S."/>
            <person name="Albert R."/>
            <person name="Binder M."/>
            <person name="Bloem J."/>
            <person name="Labutti K."/>
            <person name="Salamov A."/>
            <person name="Andreopoulos B."/>
            <person name="Baker S."/>
            <person name="Barry K."/>
            <person name="Bills G."/>
            <person name="Bluhm B."/>
            <person name="Cannon C."/>
            <person name="Castanera R."/>
            <person name="Culley D."/>
            <person name="Daum C."/>
            <person name="Ezra D."/>
            <person name="Gonzalez J."/>
            <person name="Henrissat B."/>
            <person name="Kuo A."/>
            <person name="Liang C."/>
            <person name="Lipzen A."/>
            <person name="Lutzoni F."/>
            <person name="Magnuson J."/>
            <person name="Mondo S."/>
            <person name="Nolan M."/>
            <person name="Ohm R."/>
            <person name="Pangilinan J."/>
            <person name="Park H.-J."/>
            <person name="Ramirez L."/>
            <person name="Alfaro M."/>
            <person name="Sun H."/>
            <person name="Tritt A."/>
            <person name="Yoshinaga Y."/>
            <person name="Zwiers L.-H."/>
            <person name="Turgeon B."/>
            <person name="Goodwin S."/>
            <person name="Spatafora J."/>
            <person name="Crous P."/>
            <person name="Grigoriev I."/>
        </authorList>
    </citation>
    <scope>NUCLEOTIDE SEQUENCE</scope>
    <source>
        <strain evidence="17">CBS 269.34</strain>
    </source>
</reference>
<evidence type="ECO:0000259" key="16">
    <source>
        <dbReference type="PROSITE" id="PS50011"/>
    </source>
</evidence>
<feature type="region of interest" description="Disordered" evidence="15">
    <location>
        <begin position="1"/>
        <end position="24"/>
    </location>
</feature>
<dbReference type="Gene3D" id="1.10.510.10">
    <property type="entry name" value="Transferase(Phosphotransferase) domain 1"/>
    <property type="match status" value="1"/>
</dbReference>
<keyword evidence="10" id="KW-0067">ATP-binding</keyword>
<dbReference type="AlphaFoldDB" id="A0A6A6Q7Y4"/>
<evidence type="ECO:0000313" key="18">
    <source>
        <dbReference type="Proteomes" id="UP000799750"/>
    </source>
</evidence>